<evidence type="ECO:0000313" key="1">
    <source>
        <dbReference type="EMBL" id="SHD78540.1"/>
    </source>
</evidence>
<sequence>MSFVFILAFFRDCNKFCALSKFDYSDLTRKFRFNLDDNFSNLIL</sequence>
<dbReference type="EMBL" id="LT669839">
    <property type="protein sequence ID" value="SHD78540.1"/>
    <property type="molecule type" value="Genomic_DNA"/>
</dbReference>
<dbReference type="AlphaFoldDB" id="A0A1M4PSM6"/>
<keyword evidence="2" id="KW-1185">Reference proteome</keyword>
<organism evidence="1 2">
    <name type="scientific">[Clostridium] ultunense Esp</name>
    <dbReference type="NCBI Taxonomy" id="1288971"/>
    <lineage>
        <taxon>Bacteria</taxon>
        <taxon>Bacillati</taxon>
        <taxon>Bacillota</taxon>
        <taxon>Tissierellia</taxon>
        <taxon>Tissierellales</taxon>
        <taxon>Tepidimicrobiaceae</taxon>
        <taxon>Schnuerera</taxon>
    </lineage>
</organism>
<name>A0A1M4PSM6_9FIRM</name>
<accession>A0A1M4PSM6</accession>
<evidence type="ECO:0000313" key="2">
    <source>
        <dbReference type="Proteomes" id="UP000245423"/>
    </source>
</evidence>
<reference evidence="1 2" key="1">
    <citation type="submission" date="2016-11" db="EMBL/GenBank/DDBJ databases">
        <authorList>
            <person name="Manzoor S."/>
        </authorList>
    </citation>
    <scope>NUCLEOTIDE SEQUENCE [LARGE SCALE GENOMIC DNA]</scope>
    <source>
        <strain evidence="1">Clostridium ultunense strain Esp</strain>
    </source>
</reference>
<protein>
    <submittedName>
        <fullName evidence="1">Uncharacterized protein</fullName>
    </submittedName>
</protein>
<gene>
    <name evidence="1" type="ORF">CUESP1_3214</name>
</gene>
<proteinExistence type="predicted"/>
<dbReference type="Proteomes" id="UP000245423">
    <property type="component" value="Chromosome 1"/>
</dbReference>